<dbReference type="Proteomes" id="UP000291469">
    <property type="component" value="Chromosome"/>
</dbReference>
<evidence type="ECO:0000313" key="1">
    <source>
        <dbReference type="EMBL" id="QBI21919.1"/>
    </source>
</evidence>
<dbReference type="Pfam" id="PF00702">
    <property type="entry name" value="Hydrolase"/>
    <property type="match status" value="1"/>
</dbReference>
<name>A0A411YL29_9ACTN</name>
<dbReference type="InterPro" id="IPR036412">
    <property type="entry name" value="HAD-like_sf"/>
</dbReference>
<dbReference type="InterPro" id="IPR023214">
    <property type="entry name" value="HAD_sf"/>
</dbReference>
<dbReference type="SUPFAM" id="SSF56784">
    <property type="entry name" value="HAD-like"/>
    <property type="match status" value="1"/>
</dbReference>
<dbReference type="AlphaFoldDB" id="A0A411YL29"/>
<accession>A0A411YL29</accession>
<dbReference type="PANTHER" id="PTHR43611">
    <property type="entry name" value="ALPHA-D-GLUCOSE 1-PHOSPHATE PHOSPHATASE"/>
    <property type="match status" value="1"/>
</dbReference>
<sequence length="188" mass="21281">MDTLLIDPYPRAVRAGTGGSVADRAGHRDREAWPEFEIAAIDETEFFARFWAPGTDLPFDATAFQRARRAGYAWVPGMRDLLDDLEGRADRYIVSNYPVWIEELRARFALDARVEGVLASHHLGVRKPVRAFYERVLEQVDLQPAEALFVDDREANCEAAREIGIAAHRFEGVDDLRSRLVHEGVLSE</sequence>
<proteinExistence type="predicted"/>
<dbReference type="NCBIfam" id="TIGR01549">
    <property type="entry name" value="HAD-SF-IA-v1"/>
    <property type="match status" value="1"/>
</dbReference>
<organism evidence="1 2">
    <name type="scientific">Egibacter rhizosphaerae</name>
    <dbReference type="NCBI Taxonomy" id="1670831"/>
    <lineage>
        <taxon>Bacteria</taxon>
        <taxon>Bacillati</taxon>
        <taxon>Actinomycetota</taxon>
        <taxon>Nitriliruptoria</taxon>
        <taxon>Egibacterales</taxon>
        <taxon>Egibacteraceae</taxon>
        <taxon>Egibacter</taxon>
    </lineage>
</organism>
<protein>
    <submittedName>
        <fullName evidence="1">Haloacid dehalogenase</fullName>
    </submittedName>
</protein>
<evidence type="ECO:0000313" key="2">
    <source>
        <dbReference type="Proteomes" id="UP000291469"/>
    </source>
</evidence>
<dbReference type="EMBL" id="CP036402">
    <property type="protein sequence ID" value="QBI21919.1"/>
    <property type="molecule type" value="Genomic_DNA"/>
</dbReference>
<dbReference type="InterPro" id="IPR006439">
    <property type="entry name" value="HAD-SF_hydro_IA"/>
</dbReference>
<dbReference type="OrthoDB" id="9797415at2"/>
<keyword evidence="2" id="KW-1185">Reference proteome</keyword>
<dbReference type="PANTHER" id="PTHR43611:SF3">
    <property type="entry name" value="FLAVIN MONONUCLEOTIDE HYDROLASE 1, CHLOROPLATIC"/>
    <property type="match status" value="1"/>
</dbReference>
<dbReference type="NCBIfam" id="TIGR01509">
    <property type="entry name" value="HAD-SF-IA-v3"/>
    <property type="match status" value="1"/>
</dbReference>
<gene>
    <name evidence="1" type="ORF">ER308_05270</name>
</gene>
<dbReference type="Gene3D" id="3.40.50.1000">
    <property type="entry name" value="HAD superfamily/HAD-like"/>
    <property type="match status" value="1"/>
</dbReference>
<reference evidence="1 2" key="1">
    <citation type="submission" date="2019-01" db="EMBL/GenBank/DDBJ databases">
        <title>Egibacter rhizosphaerae EGI 80759T.</title>
        <authorList>
            <person name="Chen D.-D."/>
            <person name="Tian Y."/>
            <person name="Jiao J.-Y."/>
            <person name="Zhang X.-T."/>
            <person name="Zhang Y.-G."/>
            <person name="Zhang Y."/>
            <person name="Xiao M."/>
            <person name="Shu W.-S."/>
            <person name="Li W.-J."/>
        </authorList>
    </citation>
    <scope>NUCLEOTIDE SEQUENCE [LARGE SCALE GENOMIC DNA]</scope>
    <source>
        <strain evidence="1 2">EGI 80759</strain>
    </source>
</reference>
<dbReference type="KEGG" id="erz:ER308_05270"/>